<gene>
    <name evidence="2" type="ORF">UW79_C0013G0009</name>
</gene>
<sequence>MDIKETIFELENKLQQPDVRKSVEQLNDLISDDLIEFGSSGLVYTKQDVLGNLPASSEIKFVMTDFKINILSADIVQSTFKTEKTDIETGKISRSLRSSLWRNANGKWRMIFHQGTPFGVKSNL</sequence>
<feature type="domain" description="DUF4440" evidence="1">
    <location>
        <begin position="7"/>
        <end position="110"/>
    </location>
</feature>
<evidence type="ECO:0000313" key="3">
    <source>
        <dbReference type="Proteomes" id="UP000034032"/>
    </source>
</evidence>
<dbReference type="InterPro" id="IPR027843">
    <property type="entry name" value="DUF4440"/>
</dbReference>
<dbReference type="SUPFAM" id="SSF54427">
    <property type="entry name" value="NTF2-like"/>
    <property type="match status" value="1"/>
</dbReference>
<dbReference type="EMBL" id="LCJR01000013">
    <property type="protein sequence ID" value="KKT81882.1"/>
    <property type="molecule type" value="Genomic_DNA"/>
</dbReference>
<evidence type="ECO:0000259" key="1">
    <source>
        <dbReference type="Pfam" id="PF14534"/>
    </source>
</evidence>
<protein>
    <recommendedName>
        <fullName evidence="1">DUF4440 domain-containing protein</fullName>
    </recommendedName>
</protein>
<organism evidence="2 3">
    <name type="scientific">Candidatus Yanofskybacteria bacterium GW2011_GWA2_44_9</name>
    <dbReference type="NCBI Taxonomy" id="1619025"/>
    <lineage>
        <taxon>Bacteria</taxon>
        <taxon>Candidatus Yanofskyibacteriota</taxon>
    </lineage>
</organism>
<comment type="caution">
    <text evidence="2">The sequence shown here is derived from an EMBL/GenBank/DDBJ whole genome shotgun (WGS) entry which is preliminary data.</text>
</comment>
<dbReference type="Gene3D" id="3.10.450.50">
    <property type="match status" value="1"/>
</dbReference>
<evidence type="ECO:0000313" key="2">
    <source>
        <dbReference type="EMBL" id="KKT81882.1"/>
    </source>
</evidence>
<proteinExistence type="predicted"/>
<dbReference type="AlphaFoldDB" id="A0A0G1MM41"/>
<dbReference type="InterPro" id="IPR032710">
    <property type="entry name" value="NTF2-like_dom_sf"/>
</dbReference>
<dbReference type="Pfam" id="PF14534">
    <property type="entry name" value="DUF4440"/>
    <property type="match status" value="1"/>
</dbReference>
<dbReference type="Proteomes" id="UP000034032">
    <property type="component" value="Unassembled WGS sequence"/>
</dbReference>
<name>A0A0G1MM41_9BACT</name>
<accession>A0A0G1MM41</accession>
<reference evidence="2 3" key="1">
    <citation type="journal article" date="2015" name="Nature">
        <title>rRNA introns, odd ribosomes, and small enigmatic genomes across a large radiation of phyla.</title>
        <authorList>
            <person name="Brown C.T."/>
            <person name="Hug L.A."/>
            <person name="Thomas B.C."/>
            <person name="Sharon I."/>
            <person name="Castelle C.J."/>
            <person name="Singh A."/>
            <person name="Wilkins M.J."/>
            <person name="Williams K.H."/>
            <person name="Banfield J.F."/>
        </authorList>
    </citation>
    <scope>NUCLEOTIDE SEQUENCE [LARGE SCALE GENOMIC DNA]</scope>
</reference>